<dbReference type="GeneID" id="5143360"/>
<gene>
    <name evidence="1" type="ORF">RRC364</name>
</gene>
<dbReference type="RefSeq" id="WP_012034515.1">
    <property type="nucleotide sequence ID" value="NC_009464.1"/>
</dbReference>
<evidence type="ECO:0000313" key="2">
    <source>
        <dbReference type="Proteomes" id="UP000000663"/>
    </source>
</evidence>
<organism evidence="1 2">
    <name type="scientific">Methanocella arvoryzae (strain DSM 22066 / NBRC 105507 / MRE50)</name>
    <dbReference type="NCBI Taxonomy" id="351160"/>
    <lineage>
        <taxon>Archaea</taxon>
        <taxon>Methanobacteriati</taxon>
        <taxon>Methanobacteriota</taxon>
        <taxon>Stenosarchaea group</taxon>
        <taxon>Methanomicrobia</taxon>
        <taxon>Methanocellales</taxon>
        <taxon>Methanocellaceae</taxon>
        <taxon>Methanocella</taxon>
    </lineage>
</organism>
<accession>Q0W0L3</accession>
<proteinExistence type="predicted"/>
<name>Q0W0L3_METAR</name>
<dbReference type="OrthoDB" id="148342at2157"/>
<protein>
    <submittedName>
        <fullName evidence="1">Uncharacterized protein</fullName>
    </submittedName>
</protein>
<dbReference type="AlphaFoldDB" id="Q0W0L3"/>
<reference evidence="1 2" key="1">
    <citation type="journal article" date="2006" name="Science">
        <title>Genome of rice cluster I archaea -- the key methane producers in the rice rhizosphere.</title>
        <authorList>
            <person name="Erkel C."/>
            <person name="Kube M."/>
            <person name="Reinhardt R."/>
            <person name="Liesack W."/>
        </authorList>
    </citation>
    <scope>NUCLEOTIDE SEQUENCE [LARGE SCALE GENOMIC DNA]</scope>
    <source>
        <strain evidence="2">DSM 22066 / NBRC 105507 / MRE50</strain>
    </source>
</reference>
<dbReference type="EMBL" id="AM114193">
    <property type="protein sequence ID" value="CAJ38080.1"/>
    <property type="molecule type" value="Genomic_DNA"/>
</dbReference>
<keyword evidence="2" id="KW-1185">Reference proteome</keyword>
<evidence type="ECO:0000313" key="1">
    <source>
        <dbReference type="EMBL" id="CAJ38080.1"/>
    </source>
</evidence>
<dbReference type="Proteomes" id="UP000000663">
    <property type="component" value="Chromosome"/>
</dbReference>
<sequence length="290" mass="31864">MRVHGIRPVSPAAALLIVLCMVLTSVSMDASASNERKYELRTGNIVMGLDEINSGMFQELFHSQSLSTADTETLGISFPENNGVAITQTSDESILATSTGYFAANMPFYPCLNYGAPPVGIGVSVAAYPVTTAKFSGNTLFFPEMVNQGNLFNNSELRDMNQTRITLPPFAATSATSELRGLYSMQGINNSGFNARASDMPVVLSSQTLDFDATPAHINNTTIIERLWRNSHLGAILDNAYEGDTAYPTWIMPYRNPYSLMEMHSPSTIMKFAFQETMPGTRLFRSFWTL</sequence>
<dbReference type="eggNOG" id="arCOG10873">
    <property type="taxonomic scope" value="Archaea"/>
</dbReference>
<dbReference type="KEGG" id="rci:RRC364"/>